<sequence>MSLTPELILQLSLLLPVLASAAIVAAGGKPNLREAVTICACLIQLYCLIHLYLAFKAGYSVALVAWQLLPGLQFSFTVEPLGLIFALTSSFLWLITTLYAIGYMRSHKEENQTRFYACFAIAMSAVMFIAFADNLFTVFVFYEILTLSTYPLVSHAGTEQAKKAGRVYLGILLSTSIVFFLLAIVITWFVAGSLSFKVGGIFGSDVDSMLLSILLLLFVFGVAKAAIMPFHRWLPAAMVAPTPVSALLHAVAVVKAGVFIVLKICLFIFGPDLLASLPVTQFLLYLAAASVLLASLVAMQQDNLKVRLAYSTISQLGYITIGALLANSSALVGSTMHIVMHAFAKITLFFCAGAILVTAHKSKVSEMPGLGRQMPVTMAAFFIASLSIIGVPPTGGSWSKWFLLLGVLEAEQWWLMIVLMLSSLLNIVYLLPIPLAAFLPGLYSTKVATVTGLAVKEAPAWSLMAICITTLGCIVLFIYPQALYELSLAITGT</sequence>
<protein>
    <submittedName>
        <fullName evidence="10">Proton-conducting transporter membrane subunit</fullName>
    </submittedName>
</protein>
<evidence type="ECO:0000256" key="3">
    <source>
        <dbReference type="ARBA" id="ARBA00022475"/>
    </source>
</evidence>
<feature type="transmembrane region" description="Helical" evidence="8">
    <location>
        <begin position="247"/>
        <end position="270"/>
    </location>
</feature>
<evidence type="ECO:0000313" key="11">
    <source>
        <dbReference type="Proteomes" id="UP001069090"/>
    </source>
</evidence>
<feature type="transmembrane region" description="Helical" evidence="8">
    <location>
        <begin position="115"/>
        <end position="132"/>
    </location>
</feature>
<evidence type="ECO:0000256" key="5">
    <source>
        <dbReference type="ARBA" id="ARBA00022989"/>
    </source>
</evidence>
<evidence type="ECO:0000256" key="7">
    <source>
        <dbReference type="RuleBase" id="RU000320"/>
    </source>
</evidence>
<feature type="transmembrane region" description="Helical" evidence="8">
    <location>
        <begin position="413"/>
        <end position="439"/>
    </location>
</feature>
<dbReference type="InterPro" id="IPR001750">
    <property type="entry name" value="ND/Mrp_TM"/>
</dbReference>
<reference evidence="10 11" key="1">
    <citation type="submission" date="2022-12" db="EMBL/GenBank/DDBJ databases">
        <title>Dasania phycosphaerae sp. nov., isolated from particulate material of the south coast of Korea.</title>
        <authorList>
            <person name="Jiang Y."/>
        </authorList>
    </citation>
    <scope>NUCLEOTIDE SEQUENCE [LARGE SCALE GENOMIC DNA]</scope>
    <source>
        <strain evidence="10 11">GY-19</strain>
    </source>
</reference>
<dbReference type="EMBL" id="JAPTGG010000012">
    <property type="protein sequence ID" value="MCZ0866329.1"/>
    <property type="molecule type" value="Genomic_DNA"/>
</dbReference>
<feature type="transmembrane region" description="Helical" evidence="8">
    <location>
        <begin position="370"/>
        <end position="393"/>
    </location>
</feature>
<feature type="transmembrane region" description="Helical" evidence="8">
    <location>
        <begin position="167"/>
        <end position="189"/>
    </location>
</feature>
<feature type="transmembrane region" description="Helical" evidence="8">
    <location>
        <begin position="460"/>
        <end position="479"/>
    </location>
</feature>
<dbReference type="PRINTS" id="PR01434">
    <property type="entry name" value="NADHDHGNASE5"/>
</dbReference>
<evidence type="ECO:0000313" key="10">
    <source>
        <dbReference type="EMBL" id="MCZ0866329.1"/>
    </source>
</evidence>
<feature type="transmembrane region" description="Helical" evidence="8">
    <location>
        <begin position="338"/>
        <end position="358"/>
    </location>
</feature>
<comment type="caution">
    <text evidence="10">The sequence shown here is derived from an EMBL/GenBank/DDBJ whole genome shotgun (WGS) entry which is preliminary data.</text>
</comment>
<evidence type="ECO:0000256" key="4">
    <source>
        <dbReference type="ARBA" id="ARBA00022692"/>
    </source>
</evidence>
<accession>A0A9J6RPU8</accession>
<evidence type="ECO:0000256" key="1">
    <source>
        <dbReference type="ARBA" id="ARBA00004651"/>
    </source>
</evidence>
<feature type="transmembrane region" description="Helical" evidence="8">
    <location>
        <begin position="282"/>
        <end position="299"/>
    </location>
</feature>
<feature type="transmembrane region" description="Helical" evidence="8">
    <location>
        <begin position="58"/>
        <end position="76"/>
    </location>
</feature>
<dbReference type="GO" id="GO:0005886">
    <property type="term" value="C:plasma membrane"/>
    <property type="evidence" value="ECO:0007669"/>
    <property type="project" value="UniProtKB-SubCell"/>
</dbReference>
<evidence type="ECO:0000259" key="9">
    <source>
        <dbReference type="Pfam" id="PF00361"/>
    </source>
</evidence>
<gene>
    <name evidence="10" type="ORF">O0V09_14045</name>
</gene>
<comment type="similarity">
    <text evidence="2">Belongs to the CPA3 antiporters (TC 2.A.63) subunit D family.</text>
</comment>
<organism evidence="10 11">
    <name type="scientific">Dasania phycosphaerae</name>
    <dbReference type="NCBI Taxonomy" id="2950436"/>
    <lineage>
        <taxon>Bacteria</taxon>
        <taxon>Pseudomonadati</taxon>
        <taxon>Pseudomonadota</taxon>
        <taxon>Gammaproteobacteria</taxon>
        <taxon>Cellvibrionales</taxon>
        <taxon>Spongiibacteraceae</taxon>
        <taxon>Dasania</taxon>
    </lineage>
</organism>
<dbReference type="PANTHER" id="PTHR42703">
    <property type="entry name" value="NADH DEHYDROGENASE"/>
    <property type="match status" value="1"/>
</dbReference>
<feature type="transmembrane region" description="Helical" evidence="8">
    <location>
        <begin position="308"/>
        <end position="326"/>
    </location>
</feature>
<dbReference type="PANTHER" id="PTHR42703:SF1">
    <property type="entry name" value="NA(+)_H(+) ANTIPORTER SUBUNIT D1"/>
    <property type="match status" value="1"/>
</dbReference>
<comment type="subcellular location">
    <subcellularLocation>
        <location evidence="1">Cell membrane</location>
        <topology evidence="1">Multi-pass membrane protein</topology>
    </subcellularLocation>
    <subcellularLocation>
        <location evidence="7">Membrane</location>
        <topology evidence="7">Multi-pass membrane protein</topology>
    </subcellularLocation>
</comment>
<feature type="transmembrane region" description="Helical" evidence="8">
    <location>
        <begin position="209"/>
        <end position="227"/>
    </location>
</feature>
<dbReference type="Proteomes" id="UP001069090">
    <property type="component" value="Unassembled WGS sequence"/>
</dbReference>
<dbReference type="AlphaFoldDB" id="A0A9J6RPU8"/>
<feature type="domain" description="NADH:quinone oxidoreductase/Mrp antiporter transmembrane" evidence="9">
    <location>
        <begin position="132"/>
        <end position="424"/>
    </location>
</feature>
<keyword evidence="4 7" id="KW-0812">Transmembrane</keyword>
<evidence type="ECO:0000256" key="6">
    <source>
        <dbReference type="ARBA" id="ARBA00023136"/>
    </source>
</evidence>
<feature type="transmembrane region" description="Helical" evidence="8">
    <location>
        <begin position="138"/>
        <end position="155"/>
    </location>
</feature>
<proteinExistence type="inferred from homology"/>
<feature type="transmembrane region" description="Helical" evidence="8">
    <location>
        <begin position="82"/>
        <end position="103"/>
    </location>
</feature>
<evidence type="ECO:0000256" key="2">
    <source>
        <dbReference type="ARBA" id="ARBA00005346"/>
    </source>
</evidence>
<keyword evidence="6 8" id="KW-0472">Membrane</keyword>
<name>A0A9J6RPU8_9GAMM</name>
<keyword evidence="5 8" id="KW-1133">Transmembrane helix</keyword>
<evidence type="ECO:0000256" key="8">
    <source>
        <dbReference type="SAM" id="Phobius"/>
    </source>
</evidence>
<keyword evidence="11" id="KW-1185">Reference proteome</keyword>
<dbReference type="Pfam" id="PF00361">
    <property type="entry name" value="Proton_antipo_M"/>
    <property type="match status" value="1"/>
</dbReference>
<dbReference type="InterPro" id="IPR050586">
    <property type="entry name" value="CPA3_Na-H_Antiporter_D"/>
</dbReference>
<keyword evidence="3" id="KW-1003">Cell membrane</keyword>
<dbReference type="RefSeq" id="WP_258332495.1">
    <property type="nucleotide sequence ID" value="NZ_JAPTGG010000012.1"/>
</dbReference>